<evidence type="ECO:0000313" key="1">
    <source>
        <dbReference type="EMBL" id="TVU31184.1"/>
    </source>
</evidence>
<name>A0A5J9V6P9_9POAL</name>
<dbReference type="Proteomes" id="UP000324897">
    <property type="component" value="Chromosome 1"/>
</dbReference>
<sequence length="144" mass="15664">MGGGGGGGAAASDRSNASLGLVEVPIEEIIWRQPGGDSECMDIVVDTVILEKWIAAVNRKMQAMADDQGRITRMKTKLDREILADQVMIAVLDRFNVHVNILSVMGILHSKLGKLGDCLERAGRPPSELDEIISMCDRHLKNLV</sequence>
<organism evidence="1 2">
    <name type="scientific">Eragrostis curvula</name>
    <name type="common">weeping love grass</name>
    <dbReference type="NCBI Taxonomy" id="38414"/>
    <lineage>
        <taxon>Eukaryota</taxon>
        <taxon>Viridiplantae</taxon>
        <taxon>Streptophyta</taxon>
        <taxon>Embryophyta</taxon>
        <taxon>Tracheophyta</taxon>
        <taxon>Spermatophyta</taxon>
        <taxon>Magnoliopsida</taxon>
        <taxon>Liliopsida</taxon>
        <taxon>Poales</taxon>
        <taxon>Poaceae</taxon>
        <taxon>PACMAD clade</taxon>
        <taxon>Chloridoideae</taxon>
        <taxon>Eragrostideae</taxon>
        <taxon>Eragrostidinae</taxon>
        <taxon>Eragrostis</taxon>
    </lineage>
</organism>
<keyword evidence="2" id="KW-1185">Reference proteome</keyword>
<comment type="caution">
    <text evidence="1">The sequence shown here is derived from an EMBL/GenBank/DDBJ whole genome shotgun (WGS) entry which is preliminary data.</text>
</comment>
<gene>
    <name evidence="1" type="ORF">EJB05_22861</name>
</gene>
<reference evidence="1 2" key="1">
    <citation type="journal article" date="2019" name="Sci. Rep.">
        <title>A high-quality genome of Eragrostis curvula grass provides insights into Poaceae evolution and supports new strategies to enhance forage quality.</title>
        <authorList>
            <person name="Carballo J."/>
            <person name="Santos B.A.C.M."/>
            <person name="Zappacosta D."/>
            <person name="Garbus I."/>
            <person name="Selva J.P."/>
            <person name="Gallo C.A."/>
            <person name="Diaz A."/>
            <person name="Albertini E."/>
            <person name="Caccamo M."/>
            <person name="Echenique V."/>
        </authorList>
    </citation>
    <scope>NUCLEOTIDE SEQUENCE [LARGE SCALE GENOMIC DNA]</scope>
    <source>
        <strain evidence="2">cv. Victoria</strain>
        <tissue evidence="1">Leaf</tissue>
    </source>
</reference>
<accession>A0A5J9V6P9</accession>
<dbReference type="AlphaFoldDB" id="A0A5J9V6P9"/>
<proteinExistence type="predicted"/>
<dbReference type="Gramene" id="TVU31184">
    <property type="protein sequence ID" value="TVU31184"/>
    <property type="gene ID" value="EJB05_22861"/>
</dbReference>
<protein>
    <submittedName>
        <fullName evidence="1">Uncharacterized protein</fullName>
    </submittedName>
</protein>
<feature type="non-terminal residue" evidence="1">
    <location>
        <position position="1"/>
    </location>
</feature>
<evidence type="ECO:0000313" key="2">
    <source>
        <dbReference type="Proteomes" id="UP000324897"/>
    </source>
</evidence>
<dbReference type="EMBL" id="RWGY01000011">
    <property type="protein sequence ID" value="TVU31184.1"/>
    <property type="molecule type" value="Genomic_DNA"/>
</dbReference>